<dbReference type="Gene3D" id="3.20.20.140">
    <property type="entry name" value="Metal-dependent hydrolases"/>
    <property type="match status" value="1"/>
</dbReference>
<dbReference type="GO" id="GO:0016787">
    <property type="term" value="F:hydrolase activity"/>
    <property type="evidence" value="ECO:0007669"/>
    <property type="project" value="InterPro"/>
</dbReference>
<evidence type="ECO:0000259" key="1">
    <source>
        <dbReference type="Pfam" id="PF04909"/>
    </source>
</evidence>
<evidence type="ECO:0000313" key="3">
    <source>
        <dbReference type="Proteomes" id="UP000076727"/>
    </source>
</evidence>
<organism evidence="2 3">
    <name type="scientific">Daedalea quercina L-15889</name>
    <dbReference type="NCBI Taxonomy" id="1314783"/>
    <lineage>
        <taxon>Eukaryota</taxon>
        <taxon>Fungi</taxon>
        <taxon>Dikarya</taxon>
        <taxon>Basidiomycota</taxon>
        <taxon>Agaricomycotina</taxon>
        <taxon>Agaricomycetes</taxon>
        <taxon>Polyporales</taxon>
        <taxon>Fomitopsis</taxon>
    </lineage>
</organism>
<dbReference type="Proteomes" id="UP000076727">
    <property type="component" value="Unassembled WGS sequence"/>
</dbReference>
<dbReference type="AlphaFoldDB" id="A0A165QG42"/>
<accession>A0A165QG42</accession>
<dbReference type="STRING" id="1314783.A0A165QG42"/>
<dbReference type="OrthoDB" id="3364440at2759"/>
<gene>
    <name evidence="2" type="ORF">DAEQUDRAFT_745245</name>
</gene>
<protein>
    <recommendedName>
        <fullName evidence="1">Amidohydrolase-related domain-containing protein</fullName>
    </recommendedName>
</protein>
<dbReference type="Pfam" id="PF04909">
    <property type="entry name" value="Amidohydro_2"/>
    <property type="match status" value="1"/>
</dbReference>
<dbReference type="PANTHER" id="PTHR43383:SF2">
    <property type="entry name" value="AMIDOHYDROLASE 2 FAMILY PROTEIN"/>
    <property type="match status" value="1"/>
</dbReference>
<keyword evidence="3" id="KW-1185">Reference proteome</keyword>
<sequence length="414" mass="46636">MPMEEDQRLQEELAELFQVVSSYPAIDNHAHAFLKVENRDAMPFEGLISEATGPALTEDAVHTLACYRATAQLAKLFGLGKDATWEDVKRRRKELEYDQLCRLCMEPTHIQCILIDDGLGVRDLVYDYKWHDRYASSPTKRIVRIEVVAQDILKDLIDAQVAGTTLAPFTLWRSFTAKFTAQLKASAADPEVVGFKSVACYRTGLDISIIEEFADIEVGLMQLALRYEATRTMRLSEKTVNDFVVTTALRIAGECGKPVQFHTGLGDNDITLTKSSPAHMQPVIKAFPNTKFVLLHSSYPFTQEAGYLTAVYRNVFLDFGEIFPFLSADGQRDVVKQVLELCPTNKIMWSTDGHFWPESYYLGTIQARQALYEVLEASIRRDELTLAQAKSIVKSAFFDTANKVYHLGLLPQVV</sequence>
<dbReference type="InterPro" id="IPR032466">
    <property type="entry name" value="Metal_Hydrolase"/>
</dbReference>
<dbReference type="InterPro" id="IPR006680">
    <property type="entry name" value="Amidohydro-rel"/>
</dbReference>
<feature type="domain" description="Amidohydrolase-related" evidence="1">
    <location>
        <begin position="174"/>
        <end position="383"/>
    </location>
</feature>
<reference evidence="2 3" key="1">
    <citation type="journal article" date="2016" name="Mol. Biol. Evol.">
        <title>Comparative Genomics of Early-Diverging Mushroom-Forming Fungi Provides Insights into the Origins of Lignocellulose Decay Capabilities.</title>
        <authorList>
            <person name="Nagy L.G."/>
            <person name="Riley R."/>
            <person name="Tritt A."/>
            <person name="Adam C."/>
            <person name="Daum C."/>
            <person name="Floudas D."/>
            <person name="Sun H."/>
            <person name="Yadav J.S."/>
            <person name="Pangilinan J."/>
            <person name="Larsson K.H."/>
            <person name="Matsuura K."/>
            <person name="Barry K."/>
            <person name="Labutti K."/>
            <person name="Kuo R."/>
            <person name="Ohm R.A."/>
            <person name="Bhattacharya S.S."/>
            <person name="Shirouzu T."/>
            <person name="Yoshinaga Y."/>
            <person name="Martin F.M."/>
            <person name="Grigoriev I.V."/>
            <person name="Hibbett D.S."/>
        </authorList>
    </citation>
    <scope>NUCLEOTIDE SEQUENCE [LARGE SCALE GENOMIC DNA]</scope>
    <source>
        <strain evidence="2 3">L-15889</strain>
    </source>
</reference>
<evidence type="ECO:0000313" key="2">
    <source>
        <dbReference type="EMBL" id="KZT69428.1"/>
    </source>
</evidence>
<dbReference type="SUPFAM" id="SSF51556">
    <property type="entry name" value="Metallo-dependent hydrolases"/>
    <property type="match status" value="1"/>
</dbReference>
<name>A0A165QG42_9APHY</name>
<dbReference type="PANTHER" id="PTHR43383">
    <property type="entry name" value="NODULIN 6"/>
    <property type="match status" value="1"/>
</dbReference>
<proteinExistence type="predicted"/>
<dbReference type="EMBL" id="KV429058">
    <property type="protein sequence ID" value="KZT69428.1"/>
    <property type="molecule type" value="Genomic_DNA"/>
</dbReference>